<dbReference type="CDD" id="cd18808">
    <property type="entry name" value="SF1_C_Upf1"/>
    <property type="match status" value="1"/>
</dbReference>
<dbReference type="GO" id="GO:0031048">
    <property type="term" value="P:regulatory ncRNA-mediated heterochromatin formation"/>
    <property type="evidence" value="ECO:0007669"/>
    <property type="project" value="TreeGrafter"/>
</dbReference>
<sequence length="2016" mass="227149">MSNAKVCFEWREKRCKKGTKCRFVHQENLVEACREYQRSGKCRWGKKCAHGHYLGGSKAARPTVPGHQATIASLESTPSLSRKPDATVSTPSTPQATTSNTVIDPLDLWRKVCRVPSPYSPLQMKIFLEGALGIITNKDVGTVQEVIKELADDKNLEHIRQLLDANLSYDGAAGGLNLNLITHAIPFLKIITNTEFQNSIVMERYAGTIYNIIYGHAGTRGIKFFRKILSLSRTLMMNNPDEYLKVFPMIPSALRYMINMNSGAMVQDGVKEIAREALLQAKEQNLLENPTMRNIHQNFKIINEQLELGEQIPSLIPTQPASAGQGGGEGVTNPTLHPAIQSTIRLPGNLSEKGPRHDNDHASIANILILPTAEEIRSDIPEYLPQVGAETVLQDRNQKLLDSQFRLLREDSIGCLRESLRQIIENRGNLEVLQGSRRRRNDGLKRFFTAGVAVLIHQNVSVESITFDVLKGLKVGITFDQPMIFPDDRTRWEWWRNEDFLSLSSLVCILNEKNESVFFTVADRYVTEGDIRVDIPNQDEDNTENRNGPRDQNGPDRKLSTLAGHPLRAGITLSFANDVREADVEWLSRLRYSGSLDSSKIDLIEFPKTLLAAFRPILQGLQKRINKTQSIPFIGWLAPDPSLNYQRSIADESLVDVRPPPYASSPDFFFDLRSILDIRPNVPVRLHPAAAHDFDIKTLLDNTTLDEGQARSLVKALSREVGLIQGPPGTGKSFVGTKIVKVLLANKVKARLGPVLCVCYTNHALDQFLEHLLDTGINNIVRLGSQSKSERLDGYLLKNLVQATENTRVERKEIWELKNKTRRLAMEADEYCETLTEIDSEKPLRAYLRQYHPRYFRALFQRNQDDEGWEVHHGTKKKRFTAWKWRARPGNITRSAQSILASTQDPWSLTPTEIYAVLNYWKSEVLRNAIAGLADVTKQHRFKSEKLLNLKNERDRRLLQGADIIGVTTSSLAGHANMLGRVRAKVLFCEEAGEILEAHTITTLIPSIEHMILIGDHEQLRPHVANYDLSVESKKGQSYRLDVSLFERLVQQTYGNLGLKFPIASLNTQRRMHPTIADLIRIKTYPGLLDTVPNYPPIPGMKKRLFWMNHTHPDSKGDAIKASTSFTNEFEQEIVISLVTHLLHQGVFKEKQIAVLTPYLGQMSRLRRLLGNIMEIVVGSRDQEALDEAKGFLGDEDDAHGEEKKPEDLQPKSMIRKSTLDAAGEEADVVIISLVRSNQEHQCGFLKTSNRINVLLSRAKWGMFIIGDANTAGSVPMWSNVINQMNLNDCLGNALELQCDRHKDTQILASSKEDFITYAPEGGCSVRCEWRLKCGHACLSKCHSATLHEISSCPEPCPKELVGCEHECVGKCGQPCPPCMVTIRDISLKCGHKVTQMPCNRHQKIEEHYCRVAVHKITPGCNHTVSVECARDVTKDFRCTAICGATLPCGHSCRHRCMDCRKPVAEKPDTFETKHGECQKICKKPFNTCNHSCGRKCHGDDPCGLCYKACTIFCQHSRCSSKCKDPCPPCAEQCTLGCEHKRCIMPCGVSCNILPCDQLCTKLLACGHQCPSLCGEACPDIRFCRVCGADKILDSIVDMLEFETYREQADKPMIFLPCGHFYSVSSFDGIANMKDFFEFDSPEGWKITQRYMQEKSEPAIPRCPDCRAPHTASTRYNEIVKKAQLQNSIRQFTLASNQTLISLVRDADSLQDILENSRGDFNAANNIVLIRRHQTLVNLQNRLMEYNKRVLTEEQPYHLVHELAIRACKKYELDPETYNPSVVQYRFGIEGAYQELRVNFLRLCDMDIIARKPSTSERLRKGMWGRIAMETTAAIPYASKLVVACKDRRQQLIEVQTRIILARFVALALKHRDEIGDKTMRVAGLLPGEDDAAVREAALNDLEECLGICDLIPSGQRLKGDVEESIKFIRGAEFYSIVTDKEMKEIYDAMEREFRGTGHWYICPNGHQFTVGECGQPMRIGRCNECGAEIGGQSHISVQGVTRDTDLDTRMQNIQL</sequence>
<comment type="caution">
    <text evidence="13">The sequence shown here is derived from an EMBL/GenBank/DDBJ whole genome shotgun (WGS) entry which is preliminary data.</text>
</comment>
<gene>
    <name evidence="13" type="ORF">TWF481_010782</name>
</gene>
<dbReference type="CDD" id="cd17936">
    <property type="entry name" value="EEXXEc_NFX1"/>
    <property type="match status" value="1"/>
</dbReference>
<evidence type="ECO:0000256" key="5">
    <source>
        <dbReference type="ARBA" id="ARBA00022771"/>
    </source>
</evidence>
<evidence type="ECO:0000256" key="6">
    <source>
        <dbReference type="ARBA" id="ARBA00022806"/>
    </source>
</evidence>
<dbReference type="EMBL" id="JAVHJL010000007">
    <property type="protein sequence ID" value="KAK6500438.1"/>
    <property type="molecule type" value="Genomic_DNA"/>
</dbReference>
<dbReference type="Pfam" id="PF20173">
    <property type="entry name" value="ZnF_RZ-type"/>
    <property type="match status" value="1"/>
</dbReference>
<keyword evidence="5 9" id="KW-0863">Zinc-finger</keyword>
<dbReference type="Gene3D" id="3.40.50.300">
    <property type="entry name" value="P-loop containing nucleotide triphosphate hydrolases"/>
    <property type="match status" value="2"/>
</dbReference>
<dbReference type="InterPro" id="IPR045055">
    <property type="entry name" value="DNA2/NAM7-like"/>
</dbReference>
<evidence type="ECO:0008006" key="15">
    <source>
        <dbReference type="Google" id="ProtNLM"/>
    </source>
</evidence>
<dbReference type="GO" id="GO:0031380">
    <property type="term" value="C:nuclear RNA-directed RNA polymerase complex"/>
    <property type="evidence" value="ECO:0007669"/>
    <property type="project" value="TreeGrafter"/>
</dbReference>
<dbReference type="InterPro" id="IPR000967">
    <property type="entry name" value="Znf_NFX1"/>
</dbReference>
<keyword evidence="3 9" id="KW-0479">Metal-binding</keyword>
<dbReference type="CDD" id="cd06008">
    <property type="entry name" value="NF-X1-zinc-finger"/>
    <property type="match status" value="2"/>
</dbReference>
<keyword evidence="7 9" id="KW-0862">Zinc</keyword>
<feature type="domain" description="C3H1-type" evidence="11">
    <location>
        <begin position="32"/>
        <end position="55"/>
    </location>
</feature>
<feature type="compositionally biased region" description="Basic and acidic residues" evidence="10">
    <location>
        <begin position="543"/>
        <end position="559"/>
    </location>
</feature>
<keyword evidence="8" id="KW-0391">Immunity</keyword>
<keyword evidence="14" id="KW-1185">Reference proteome</keyword>
<feature type="region of interest" description="Disordered" evidence="10">
    <location>
        <begin position="74"/>
        <end position="100"/>
    </location>
</feature>
<feature type="zinc finger region" description="C3H1-type" evidence="9">
    <location>
        <begin position="32"/>
        <end position="55"/>
    </location>
</feature>
<organism evidence="13 14">
    <name type="scientific">Arthrobotrys musiformis</name>
    <dbReference type="NCBI Taxonomy" id="47236"/>
    <lineage>
        <taxon>Eukaryota</taxon>
        <taxon>Fungi</taxon>
        <taxon>Dikarya</taxon>
        <taxon>Ascomycota</taxon>
        <taxon>Pezizomycotina</taxon>
        <taxon>Orbiliomycetes</taxon>
        <taxon>Orbiliales</taxon>
        <taxon>Orbiliaceae</taxon>
        <taxon>Arthrobotrys</taxon>
    </lineage>
</organism>
<reference evidence="13 14" key="1">
    <citation type="submission" date="2023-08" db="EMBL/GenBank/DDBJ databases">
        <authorList>
            <person name="Palmer J.M."/>
        </authorList>
    </citation>
    <scope>NUCLEOTIDE SEQUENCE [LARGE SCALE GENOMIC DNA]</scope>
    <source>
        <strain evidence="13 14">TWF481</strain>
    </source>
</reference>
<dbReference type="SUPFAM" id="SSF52540">
    <property type="entry name" value="P-loop containing nucleoside triphosphate hydrolases"/>
    <property type="match status" value="1"/>
</dbReference>
<dbReference type="Pfam" id="PF13087">
    <property type="entry name" value="AAA_12"/>
    <property type="match status" value="1"/>
</dbReference>
<dbReference type="InterPro" id="IPR046439">
    <property type="entry name" value="ZF_RZ_dom"/>
</dbReference>
<evidence type="ECO:0000313" key="13">
    <source>
        <dbReference type="EMBL" id="KAK6500438.1"/>
    </source>
</evidence>
<feature type="domain" description="C3H1-type" evidence="11">
    <location>
        <begin position="1"/>
        <end position="28"/>
    </location>
</feature>
<keyword evidence="4" id="KW-0677">Repeat</keyword>
<dbReference type="Pfam" id="PF13086">
    <property type="entry name" value="AAA_11"/>
    <property type="match status" value="1"/>
</dbReference>
<dbReference type="PANTHER" id="PTHR10887">
    <property type="entry name" value="DNA2/NAM7 HELICASE FAMILY"/>
    <property type="match status" value="1"/>
</dbReference>
<evidence type="ECO:0000256" key="10">
    <source>
        <dbReference type="SAM" id="MobiDB-lite"/>
    </source>
</evidence>
<dbReference type="PROSITE" id="PS50103">
    <property type="entry name" value="ZF_C3H1"/>
    <property type="match status" value="2"/>
</dbReference>
<dbReference type="InterPro" id="IPR041677">
    <property type="entry name" value="DNA2/NAM7_AAA_11"/>
</dbReference>
<keyword evidence="6" id="KW-0378">Hydrolase</keyword>
<evidence type="ECO:0000256" key="2">
    <source>
        <dbReference type="ARBA" id="ARBA00022490"/>
    </source>
</evidence>
<comment type="subcellular location">
    <subcellularLocation>
        <location evidence="1">Cytoplasm</location>
    </subcellularLocation>
</comment>
<dbReference type="PROSITE" id="PS51981">
    <property type="entry name" value="ZF_RZ"/>
    <property type="match status" value="1"/>
</dbReference>
<evidence type="ECO:0000313" key="14">
    <source>
        <dbReference type="Proteomes" id="UP001370758"/>
    </source>
</evidence>
<proteinExistence type="predicted"/>
<dbReference type="SMART" id="SM00438">
    <property type="entry name" value="ZnF_NFX"/>
    <property type="match status" value="4"/>
</dbReference>
<evidence type="ECO:0000256" key="1">
    <source>
        <dbReference type="ARBA" id="ARBA00004496"/>
    </source>
</evidence>
<accession>A0AAV9W445</accession>
<feature type="domain" description="RZ-type" evidence="12">
    <location>
        <begin position="1938"/>
        <end position="2013"/>
    </location>
</feature>
<evidence type="ECO:0000259" key="12">
    <source>
        <dbReference type="PROSITE" id="PS51981"/>
    </source>
</evidence>
<name>A0AAV9W445_9PEZI</name>
<dbReference type="PANTHER" id="PTHR10887:SF445">
    <property type="entry name" value="NFX1-TYPE ZINC FINGER-CONTAINING PROTEIN 1"/>
    <property type="match status" value="1"/>
</dbReference>
<evidence type="ECO:0000256" key="7">
    <source>
        <dbReference type="ARBA" id="ARBA00022833"/>
    </source>
</evidence>
<dbReference type="InterPro" id="IPR027417">
    <property type="entry name" value="P-loop_NTPase"/>
</dbReference>
<dbReference type="GO" id="GO:0005737">
    <property type="term" value="C:cytoplasm"/>
    <property type="evidence" value="ECO:0007669"/>
    <property type="project" value="UniProtKB-SubCell"/>
</dbReference>
<evidence type="ECO:0000259" key="11">
    <source>
        <dbReference type="PROSITE" id="PS50103"/>
    </source>
</evidence>
<keyword evidence="6" id="KW-0067">ATP-binding</keyword>
<evidence type="ECO:0000256" key="3">
    <source>
        <dbReference type="ARBA" id="ARBA00022723"/>
    </source>
</evidence>
<evidence type="ECO:0000256" key="9">
    <source>
        <dbReference type="PROSITE-ProRule" id="PRU00723"/>
    </source>
</evidence>
<evidence type="ECO:0000256" key="4">
    <source>
        <dbReference type="ARBA" id="ARBA00022737"/>
    </source>
</evidence>
<feature type="zinc finger region" description="C3H1-type" evidence="9">
    <location>
        <begin position="1"/>
        <end position="28"/>
    </location>
</feature>
<dbReference type="InterPro" id="IPR047187">
    <property type="entry name" value="SF1_C_Upf1"/>
</dbReference>
<keyword evidence="2" id="KW-0963">Cytoplasm</keyword>
<keyword evidence="6" id="KW-0347">Helicase</keyword>
<dbReference type="GO" id="GO:0008270">
    <property type="term" value="F:zinc ion binding"/>
    <property type="evidence" value="ECO:0007669"/>
    <property type="project" value="UniProtKB-KW"/>
</dbReference>
<feature type="region of interest" description="Disordered" evidence="10">
    <location>
        <begin position="532"/>
        <end position="559"/>
    </location>
</feature>
<feature type="compositionally biased region" description="Polar residues" evidence="10">
    <location>
        <begin position="87"/>
        <end position="100"/>
    </location>
</feature>
<dbReference type="Proteomes" id="UP001370758">
    <property type="component" value="Unassembled WGS sequence"/>
</dbReference>
<dbReference type="GO" id="GO:0004386">
    <property type="term" value="F:helicase activity"/>
    <property type="evidence" value="ECO:0007669"/>
    <property type="project" value="InterPro"/>
</dbReference>
<dbReference type="InterPro" id="IPR041679">
    <property type="entry name" value="DNA2/NAM7-like_C"/>
</dbReference>
<dbReference type="SMART" id="SM00356">
    <property type="entry name" value="ZnF_C3H1"/>
    <property type="match status" value="2"/>
</dbReference>
<dbReference type="InterPro" id="IPR000571">
    <property type="entry name" value="Znf_CCCH"/>
</dbReference>
<dbReference type="GO" id="GO:0002376">
    <property type="term" value="P:immune system process"/>
    <property type="evidence" value="ECO:0007669"/>
    <property type="project" value="UniProtKB-KW"/>
</dbReference>
<evidence type="ECO:0000256" key="8">
    <source>
        <dbReference type="ARBA" id="ARBA00022859"/>
    </source>
</evidence>
<protein>
    <recommendedName>
        <fullName evidence="15">NFX1-type zinc finger-containing protein 1</fullName>
    </recommendedName>
</protein>
<keyword evidence="6" id="KW-0547">Nucleotide-binding</keyword>